<keyword evidence="2" id="KW-1133">Transmembrane helix</keyword>
<feature type="transmembrane region" description="Helical" evidence="2">
    <location>
        <begin position="39"/>
        <end position="60"/>
    </location>
</feature>
<dbReference type="Gene3D" id="2.120.10.30">
    <property type="entry name" value="TolB, C-terminal domain"/>
    <property type="match status" value="1"/>
</dbReference>
<proteinExistence type="predicted"/>
<dbReference type="Proteomes" id="UP001168363">
    <property type="component" value="Unassembled WGS sequence"/>
</dbReference>
<evidence type="ECO:0008006" key="5">
    <source>
        <dbReference type="Google" id="ProtNLM"/>
    </source>
</evidence>
<keyword evidence="4" id="KW-1185">Reference proteome</keyword>
<dbReference type="InterPro" id="IPR011042">
    <property type="entry name" value="6-blade_b-propeller_TolB-like"/>
</dbReference>
<feature type="transmembrane region" description="Helical" evidence="2">
    <location>
        <begin position="427"/>
        <end position="448"/>
    </location>
</feature>
<evidence type="ECO:0000313" key="3">
    <source>
        <dbReference type="EMBL" id="MDO3395270.1"/>
    </source>
</evidence>
<gene>
    <name evidence="3" type="ORF">QWJ41_06040</name>
</gene>
<sequence length="458" mass="48263">MSTHPQLKDLLEQAAETVPPAEVPRDTWRRGRRRHHRSLALRAAAVVGVVALVAVTPGLVDRATDRSLPQPAGDGSSSLGLPDRLHEVPSYLGSGGERERWADDVVSDDLATGTVAAAWVTRAGLPVLVDATDGTYHLLDLPDFLLTSGLTISWFPGDAPPLALSPDGDHLAYAYAWPATDDGTAVPSGIRVVDLATGEVTRDLPLEGGAGVLVTQVSWSPAGSWLAWSGFETSYWTTSGLNGSKAVTETVAPDGTRRRLPAGGSTVVDDDGTTAVLTGGQVRVHRPDGARSARRPIDILEATEAASLAPDGSRLALGAQEGYDLVTVRLDRDEVSTRSGEGPGDGSWSVRPLGWVDDAVLVQRTPPASGDEGRLSLVPVDGDRPVRDVAALDGGVGPLSVATDLVTEQRPTVSRPAPDWPWSEERWVLTVGLGGLGLLVAGGLAWLVRRRAQRRSAR</sequence>
<dbReference type="RefSeq" id="WP_302706473.1">
    <property type="nucleotide sequence ID" value="NZ_JAULSC010000004.1"/>
</dbReference>
<comment type="caution">
    <text evidence="3">The sequence shown here is derived from an EMBL/GenBank/DDBJ whole genome shotgun (WGS) entry which is preliminary data.</text>
</comment>
<protein>
    <recommendedName>
        <fullName evidence="5">WD40 repeat domain-containing protein</fullName>
    </recommendedName>
</protein>
<accession>A0ABT8TMT7</accession>
<dbReference type="SUPFAM" id="SSF69322">
    <property type="entry name" value="Tricorn protease domain 2"/>
    <property type="match status" value="1"/>
</dbReference>
<keyword evidence="2" id="KW-0812">Transmembrane</keyword>
<keyword evidence="2" id="KW-0472">Membrane</keyword>
<evidence type="ECO:0000256" key="2">
    <source>
        <dbReference type="SAM" id="Phobius"/>
    </source>
</evidence>
<organism evidence="3 4">
    <name type="scientific">Nocardioides cremeus</name>
    <dbReference type="NCBI Taxonomy" id="3058044"/>
    <lineage>
        <taxon>Bacteria</taxon>
        <taxon>Bacillati</taxon>
        <taxon>Actinomycetota</taxon>
        <taxon>Actinomycetes</taxon>
        <taxon>Propionibacteriales</taxon>
        <taxon>Nocardioidaceae</taxon>
        <taxon>Nocardioides</taxon>
    </lineage>
</organism>
<reference evidence="3" key="1">
    <citation type="submission" date="2023-06" db="EMBL/GenBank/DDBJ databases">
        <title>Genome sequence of Nocardioides sp. SOB44.</title>
        <authorList>
            <person name="Zhang G."/>
        </authorList>
    </citation>
    <scope>NUCLEOTIDE SEQUENCE</scope>
    <source>
        <strain evidence="3">SOB44</strain>
    </source>
</reference>
<feature type="region of interest" description="Disordered" evidence="1">
    <location>
        <begin position="63"/>
        <end position="96"/>
    </location>
</feature>
<evidence type="ECO:0000256" key="1">
    <source>
        <dbReference type="SAM" id="MobiDB-lite"/>
    </source>
</evidence>
<evidence type="ECO:0000313" key="4">
    <source>
        <dbReference type="Proteomes" id="UP001168363"/>
    </source>
</evidence>
<dbReference type="EMBL" id="JAULSC010000004">
    <property type="protein sequence ID" value="MDO3395270.1"/>
    <property type="molecule type" value="Genomic_DNA"/>
</dbReference>
<name>A0ABT8TMT7_9ACTN</name>